<evidence type="ECO:0000313" key="1">
    <source>
        <dbReference type="Ensembl" id="ENSCCNP00000000326.1"/>
    </source>
</evidence>
<accession>A0A8C0VUI4</accession>
<protein>
    <submittedName>
        <fullName evidence="1">Uncharacterized protein</fullName>
    </submittedName>
</protein>
<dbReference type="AlphaFoldDB" id="A0A8C0VUI4"/>
<proteinExistence type="predicted"/>
<organism evidence="1">
    <name type="scientific">Castor canadensis</name>
    <name type="common">American beaver</name>
    <dbReference type="NCBI Taxonomy" id="51338"/>
    <lineage>
        <taxon>Eukaryota</taxon>
        <taxon>Metazoa</taxon>
        <taxon>Chordata</taxon>
        <taxon>Craniata</taxon>
        <taxon>Vertebrata</taxon>
        <taxon>Euteleostomi</taxon>
        <taxon>Mammalia</taxon>
        <taxon>Eutheria</taxon>
        <taxon>Euarchontoglires</taxon>
        <taxon>Glires</taxon>
        <taxon>Rodentia</taxon>
        <taxon>Castorimorpha</taxon>
        <taxon>Castoridae</taxon>
        <taxon>Castor</taxon>
    </lineage>
</organism>
<dbReference type="Ensembl" id="ENSCCNT00000000423.1">
    <property type="protein sequence ID" value="ENSCCNP00000000326.1"/>
    <property type="gene ID" value="ENSCCNG00000000379.1"/>
</dbReference>
<sequence>MAANAATSPPQRLPLELVNKYIGPQIHIVMKTPALQTEILSYLKPHKGNLGIAFLRQI</sequence>
<name>A0A8C0VUI4_CASCN</name>
<reference evidence="1" key="1">
    <citation type="submission" date="2023-09" db="UniProtKB">
        <authorList>
            <consortium name="Ensembl"/>
        </authorList>
    </citation>
    <scope>IDENTIFICATION</scope>
</reference>